<feature type="domain" description="Major facilitator superfamily (MFS) profile" evidence="9">
    <location>
        <begin position="17"/>
        <end position="400"/>
    </location>
</feature>
<keyword evidence="6 8" id="KW-1133">Transmembrane helix</keyword>
<evidence type="ECO:0000259" key="9">
    <source>
        <dbReference type="PROSITE" id="PS50850"/>
    </source>
</evidence>
<dbReference type="InterPro" id="IPR020846">
    <property type="entry name" value="MFS_dom"/>
</dbReference>
<evidence type="ECO:0000313" key="11">
    <source>
        <dbReference type="Proteomes" id="UP001231445"/>
    </source>
</evidence>
<dbReference type="Gene3D" id="1.20.1720.10">
    <property type="entry name" value="Multidrug resistance protein D"/>
    <property type="match status" value="1"/>
</dbReference>
<feature type="transmembrane region" description="Helical" evidence="8">
    <location>
        <begin position="353"/>
        <end position="371"/>
    </location>
</feature>
<keyword evidence="11" id="KW-1185">Reference proteome</keyword>
<feature type="transmembrane region" description="Helical" evidence="8">
    <location>
        <begin position="82"/>
        <end position="106"/>
    </location>
</feature>
<name>A0A9Y2F535_9SPHN</name>
<reference evidence="10 11" key="1">
    <citation type="submission" date="2023-06" db="EMBL/GenBank/DDBJ databases">
        <title>Altererythrobacter rubellus NBRC 112769 genome.</title>
        <authorList>
            <person name="Zhang K."/>
        </authorList>
    </citation>
    <scope>NUCLEOTIDE SEQUENCE [LARGE SCALE GENOMIC DNA]</scope>
    <source>
        <strain evidence="10 11">NBRC 112769</strain>
    </source>
</reference>
<feature type="transmembrane region" description="Helical" evidence="8">
    <location>
        <begin position="222"/>
        <end position="243"/>
    </location>
</feature>
<feature type="transmembrane region" description="Helical" evidence="8">
    <location>
        <begin position="286"/>
        <end position="303"/>
    </location>
</feature>
<dbReference type="AlphaFoldDB" id="A0A9Y2F535"/>
<dbReference type="GO" id="GO:1990961">
    <property type="term" value="P:xenobiotic detoxification by transmembrane export across the plasma membrane"/>
    <property type="evidence" value="ECO:0007669"/>
    <property type="project" value="InterPro"/>
</dbReference>
<feature type="transmembrane region" description="Helical" evidence="8">
    <location>
        <begin position="55"/>
        <end position="75"/>
    </location>
</feature>
<protein>
    <recommendedName>
        <fullName evidence="8">Bcr/CflA family efflux transporter</fullName>
    </recommendedName>
</protein>
<proteinExistence type="inferred from homology"/>
<evidence type="ECO:0000256" key="7">
    <source>
        <dbReference type="ARBA" id="ARBA00023136"/>
    </source>
</evidence>
<evidence type="ECO:0000256" key="5">
    <source>
        <dbReference type="ARBA" id="ARBA00022692"/>
    </source>
</evidence>
<evidence type="ECO:0000256" key="8">
    <source>
        <dbReference type="RuleBase" id="RU365088"/>
    </source>
</evidence>
<keyword evidence="7 8" id="KW-0472">Membrane</keyword>
<feature type="transmembrane region" description="Helical" evidence="8">
    <location>
        <begin position="169"/>
        <end position="189"/>
    </location>
</feature>
<evidence type="ECO:0000256" key="3">
    <source>
        <dbReference type="ARBA" id="ARBA00022448"/>
    </source>
</evidence>
<dbReference type="PANTHER" id="PTHR23502:SF132">
    <property type="entry name" value="POLYAMINE TRANSPORTER 2-RELATED"/>
    <property type="match status" value="1"/>
</dbReference>
<feature type="transmembrane region" description="Helical" evidence="8">
    <location>
        <begin position="112"/>
        <end position="129"/>
    </location>
</feature>
<dbReference type="InterPro" id="IPR036259">
    <property type="entry name" value="MFS_trans_sf"/>
</dbReference>
<feature type="transmembrane region" description="Helical" evidence="8">
    <location>
        <begin position="315"/>
        <end position="341"/>
    </location>
</feature>
<dbReference type="CDD" id="cd17320">
    <property type="entry name" value="MFS_MdfA_MDR_like"/>
    <property type="match status" value="1"/>
</dbReference>
<keyword evidence="5 8" id="KW-0812">Transmembrane</keyword>
<dbReference type="InterPro" id="IPR011701">
    <property type="entry name" value="MFS"/>
</dbReference>
<dbReference type="InterPro" id="IPR004812">
    <property type="entry name" value="Efflux_drug-R_Bcr/CmlA"/>
</dbReference>
<gene>
    <name evidence="10" type="ORF">QQX03_00385</name>
</gene>
<evidence type="ECO:0000256" key="2">
    <source>
        <dbReference type="ARBA" id="ARBA00006236"/>
    </source>
</evidence>
<dbReference type="GO" id="GO:0005886">
    <property type="term" value="C:plasma membrane"/>
    <property type="evidence" value="ECO:0007669"/>
    <property type="project" value="UniProtKB-SubCell"/>
</dbReference>
<dbReference type="EMBL" id="CP127221">
    <property type="protein sequence ID" value="WIW95605.1"/>
    <property type="molecule type" value="Genomic_DNA"/>
</dbReference>
<sequence>MKMTAASASSKLGERELVTLMALLMSLQAFGIDSMLPALGVMAEELGAAGNDRQYVISSYFLGAGLGAFFPGAFADKFGRRPVLFVGLASYIFLSLACAIVTDFWWLIGLRLIQGISCAGLSVVPAAIVRDHVGGDRMARLMSLIMMVFLVVPIVAPAIGQLILMVADWRVIFVAMAVMGLGVALWVWLRLPETLTEANEQDIQPITILRNMKEALAKRESVGYVIGSALVFGSLFGFLNSSQQLIAESFGAGDYFALIFGASIIGMVLANFLNSRIVEKYGARRVGHAALIGFLLVSVVQLWSARSEEQTLWEFVPLLSMSMACLGFVGANFGAIAMQPFQHIAGAASSIQTSIRMTTGAVMGALIGQAYDGTAGPLATAMVICSCLGLACILYSERGKLFRAPGEARRYMQMHKNY</sequence>
<keyword evidence="8" id="KW-0997">Cell inner membrane</keyword>
<evidence type="ECO:0000256" key="6">
    <source>
        <dbReference type="ARBA" id="ARBA00022989"/>
    </source>
</evidence>
<dbReference type="PROSITE" id="PS50850">
    <property type="entry name" value="MFS"/>
    <property type="match status" value="1"/>
</dbReference>
<comment type="caution">
    <text evidence="8">Lacks conserved residue(s) required for the propagation of feature annotation.</text>
</comment>
<dbReference type="NCBIfam" id="TIGR00710">
    <property type="entry name" value="efflux_Bcr_CflA"/>
    <property type="match status" value="1"/>
</dbReference>
<evidence type="ECO:0000313" key="10">
    <source>
        <dbReference type="EMBL" id="WIW95605.1"/>
    </source>
</evidence>
<dbReference type="KEGG" id="arue:QQX03_00385"/>
<dbReference type="SUPFAM" id="SSF103473">
    <property type="entry name" value="MFS general substrate transporter"/>
    <property type="match status" value="1"/>
</dbReference>
<comment type="subcellular location">
    <subcellularLocation>
        <location evidence="8">Cell inner membrane</location>
        <topology evidence="8">Multi-pass membrane protein</topology>
    </subcellularLocation>
    <subcellularLocation>
        <location evidence="1">Cell membrane</location>
        <topology evidence="1">Multi-pass membrane protein</topology>
    </subcellularLocation>
</comment>
<dbReference type="Pfam" id="PF07690">
    <property type="entry name" value="MFS_1"/>
    <property type="match status" value="1"/>
</dbReference>
<dbReference type="Proteomes" id="UP001231445">
    <property type="component" value="Chromosome"/>
</dbReference>
<dbReference type="RefSeq" id="WP_285975920.1">
    <property type="nucleotide sequence ID" value="NZ_CP127221.1"/>
</dbReference>
<feature type="transmembrane region" description="Helical" evidence="8">
    <location>
        <begin position="255"/>
        <end position="274"/>
    </location>
</feature>
<evidence type="ECO:0000256" key="4">
    <source>
        <dbReference type="ARBA" id="ARBA00022475"/>
    </source>
</evidence>
<feature type="transmembrane region" description="Helical" evidence="8">
    <location>
        <begin position="377"/>
        <end position="395"/>
    </location>
</feature>
<dbReference type="PANTHER" id="PTHR23502">
    <property type="entry name" value="MAJOR FACILITATOR SUPERFAMILY"/>
    <property type="match status" value="1"/>
</dbReference>
<keyword evidence="3 8" id="KW-0813">Transport</keyword>
<feature type="transmembrane region" description="Helical" evidence="8">
    <location>
        <begin position="141"/>
        <end position="163"/>
    </location>
</feature>
<dbReference type="GO" id="GO:0042910">
    <property type="term" value="F:xenobiotic transmembrane transporter activity"/>
    <property type="evidence" value="ECO:0007669"/>
    <property type="project" value="InterPro"/>
</dbReference>
<comment type="similarity">
    <text evidence="2 8">Belongs to the major facilitator superfamily. Bcr/CmlA family.</text>
</comment>
<evidence type="ECO:0000256" key="1">
    <source>
        <dbReference type="ARBA" id="ARBA00004651"/>
    </source>
</evidence>
<accession>A0A9Y2F535</accession>
<keyword evidence="4" id="KW-1003">Cell membrane</keyword>
<organism evidence="10 11">
    <name type="scientific">Altererythrobacter rubellus</name>
    <dbReference type="NCBI Taxonomy" id="2173831"/>
    <lineage>
        <taxon>Bacteria</taxon>
        <taxon>Pseudomonadati</taxon>
        <taxon>Pseudomonadota</taxon>
        <taxon>Alphaproteobacteria</taxon>
        <taxon>Sphingomonadales</taxon>
        <taxon>Erythrobacteraceae</taxon>
        <taxon>Altererythrobacter</taxon>
    </lineage>
</organism>